<dbReference type="Pfam" id="PF02470">
    <property type="entry name" value="MlaD"/>
    <property type="match status" value="1"/>
</dbReference>
<evidence type="ECO:0000259" key="3">
    <source>
        <dbReference type="Pfam" id="PF02470"/>
    </source>
</evidence>
<accession>A0AAE3P0B1</accession>
<organism evidence="4 5">
    <name type="scientific">Candidatus Thermodesulfobacterium syntrophicum</name>
    <dbReference type="NCBI Taxonomy" id="3060442"/>
    <lineage>
        <taxon>Bacteria</taxon>
        <taxon>Pseudomonadati</taxon>
        <taxon>Thermodesulfobacteriota</taxon>
        <taxon>Thermodesulfobacteria</taxon>
        <taxon>Thermodesulfobacteriales</taxon>
        <taxon>Thermodesulfobacteriaceae</taxon>
        <taxon>Thermodesulfobacterium</taxon>
    </lineage>
</organism>
<dbReference type="AlphaFoldDB" id="A0AAE3P0B1"/>
<dbReference type="EMBL" id="JAPHEG010000001">
    <property type="protein sequence ID" value="MDF2952757.1"/>
    <property type="molecule type" value="Genomic_DNA"/>
</dbReference>
<dbReference type="Proteomes" id="UP001144110">
    <property type="component" value="Unassembled WGS sequence"/>
</dbReference>
<evidence type="ECO:0000313" key="4">
    <source>
        <dbReference type="EMBL" id="MDF2952757.1"/>
    </source>
</evidence>
<keyword evidence="2" id="KW-1133">Transmembrane helix</keyword>
<dbReference type="PANTHER" id="PTHR36698">
    <property type="entry name" value="BLL5892 PROTEIN"/>
    <property type="match status" value="1"/>
</dbReference>
<evidence type="ECO:0000313" key="5">
    <source>
        <dbReference type="Proteomes" id="UP001144110"/>
    </source>
</evidence>
<reference evidence="4" key="1">
    <citation type="submission" date="2022-11" db="EMBL/GenBank/DDBJ databases">
        <title>Candidatus Alkanophaga archaea from heated hydrothermal vent sediment oxidize petroleum alkanes.</title>
        <authorList>
            <person name="Zehnle H."/>
            <person name="Laso-Perez R."/>
            <person name="Lipp J."/>
            <person name="Teske A."/>
            <person name="Wegener G."/>
        </authorList>
    </citation>
    <scope>NUCLEOTIDE SEQUENCE</scope>
    <source>
        <strain evidence="4">MCA70</strain>
    </source>
</reference>
<gene>
    <name evidence="4" type="ORF">OD816_000002</name>
</gene>
<evidence type="ECO:0000256" key="1">
    <source>
        <dbReference type="SAM" id="Coils"/>
    </source>
</evidence>
<keyword evidence="1" id="KW-0175">Coiled coil</keyword>
<feature type="transmembrane region" description="Helical" evidence="2">
    <location>
        <begin position="6"/>
        <end position="29"/>
    </location>
</feature>
<evidence type="ECO:0000256" key="2">
    <source>
        <dbReference type="SAM" id="Phobius"/>
    </source>
</evidence>
<proteinExistence type="predicted"/>
<feature type="coiled-coil region" evidence="1">
    <location>
        <begin position="170"/>
        <end position="197"/>
    </location>
</feature>
<comment type="caution">
    <text evidence="4">The sequence shown here is derived from an EMBL/GenBank/DDBJ whole genome shotgun (WGS) entry which is preliminary data.</text>
</comment>
<keyword evidence="2" id="KW-0812">Transmembrane</keyword>
<protein>
    <submittedName>
        <fullName evidence="4">Periplasmic subunit MlaD of the ABC-type intermembrane phospholipid transporter Mla</fullName>
    </submittedName>
</protein>
<feature type="domain" description="Mce/MlaD" evidence="3">
    <location>
        <begin position="42"/>
        <end position="115"/>
    </location>
</feature>
<dbReference type="PANTHER" id="PTHR36698:SF2">
    <property type="entry name" value="MCE_MLAD DOMAIN-CONTAINING PROTEIN"/>
    <property type="match status" value="1"/>
</dbReference>
<feature type="coiled-coil region" evidence="1">
    <location>
        <begin position="231"/>
        <end position="297"/>
    </location>
</feature>
<sequence length="310" mass="35286">MIEGKVNYLIVGIFVILGILLFGIVLYTFSHIGESSKYTEYLIVTSQSVQGLKPSASVYYKGVQIGKVKSMEIDPENQKLIRIKVLIDKKLNIDKGISATLGVQGITGIAYLSLTEDPEAKVTFDKKEKLKVIPMKESNLQRLVSALPETIYNTNKLLENINQILNKLEFERINRVLAKLEKNSDELSQVLKESQLTVKEASYLINQAKEKLYQIDIEEFNSVTRDSRKLIAQYTIVAEELEKEIKKLDEFFSRSSKILNTADAELLPQILKTMKEIERTSQNLSELSKNLKEKLTLFPDATVKKSYLEE</sequence>
<name>A0AAE3P0B1_9BACT</name>
<dbReference type="Gene3D" id="1.10.287.950">
    <property type="entry name" value="Methyl-accepting chemotaxis protein"/>
    <property type="match status" value="1"/>
</dbReference>
<keyword evidence="2" id="KW-0472">Membrane</keyword>
<dbReference type="InterPro" id="IPR003399">
    <property type="entry name" value="Mce/MlaD"/>
</dbReference>